<accession>A0A2V2BK48</accession>
<keyword evidence="5" id="KW-0680">Restriction system</keyword>
<feature type="compositionally biased region" description="Acidic residues" evidence="7">
    <location>
        <begin position="506"/>
        <end position="517"/>
    </location>
</feature>
<dbReference type="Proteomes" id="UP000246004">
    <property type="component" value="Unassembled WGS sequence"/>
</dbReference>
<evidence type="ECO:0000313" key="11">
    <source>
        <dbReference type="Proteomes" id="UP000246004"/>
    </source>
</evidence>
<dbReference type="GO" id="GO:0009307">
    <property type="term" value="P:DNA restriction-modification system"/>
    <property type="evidence" value="ECO:0007669"/>
    <property type="project" value="UniProtKB-KW"/>
</dbReference>
<dbReference type="GO" id="GO:0008170">
    <property type="term" value="F:N-methyltransferase activity"/>
    <property type="evidence" value="ECO:0007669"/>
    <property type="project" value="InterPro"/>
</dbReference>
<name>A0A2V2BK48_9EURY</name>
<dbReference type="CDD" id="cd02440">
    <property type="entry name" value="AdoMet_MTases"/>
    <property type="match status" value="1"/>
</dbReference>
<dbReference type="AlphaFoldDB" id="A0A2V2BK48"/>
<dbReference type="GO" id="GO:0003677">
    <property type="term" value="F:DNA binding"/>
    <property type="evidence" value="ECO:0007669"/>
    <property type="project" value="InterPro"/>
</dbReference>
<dbReference type="NCBIfam" id="TIGR00497">
    <property type="entry name" value="hsdM"/>
    <property type="match status" value="1"/>
</dbReference>
<dbReference type="GO" id="GO:0032259">
    <property type="term" value="P:methylation"/>
    <property type="evidence" value="ECO:0007669"/>
    <property type="project" value="UniProtKB-KW"/>
</dbReference>
<gene>
    <name evidence="10" type="ORF">MSCUN_10570</name>
</gene>
<dbReference type="PANTHER" id="PTHR42933:SF1">
    <property type="entry name" value="SITE-SPECIFIC DNA-METHYLTRANSFERASE (ADENINE-SPECIFIC)"/>
    <property type="match status" value="1"/>
</dbReference>
<dbReference type="InterPro" id="IPR051537">
    <property type="entry name" value="DNA_Adenine_Mtase"/>
</dbReference>
<evidence type="ECO:0000256" key="1">
    <source>
        <dbReference type="ARBA" id="ARBA00011900"/>
    </source>
</evidence>
<dbReference type="RefSeq" id="WP_095608441.1">
    <property type="nucleotide sequence ID" value="NZ_LMVN01000011.1"/>
</dbReference>
<feature type="domain" description="DNA methylase adenine-specific" evidence="8">
    <location>
        <begin position="150"/>
        <end position="448"/>
    </location>
</feature>
<evidence type="ECO:0000256" key="7">
    <source>
        <dbReference type="SAM" id="MobiDB-lite"/>
    </source>
</evidence>
<keyword evidence="2 10" id="KW-0489">Methyltransferase</keyword>
<evidence type="ECO:0000256" key="2">
    <source>
        <dbReference type="ARBA" id="ARBA00022603"/>
    </source>
</evidence>
<protein>
    <recommendedName>
        <fullName evidence="1">site-specific DNA-methyltransferase (adenine-specific)</fullName>
        <ecNumber evidence="1">2.1.1.72</ecNumber>
    </recommendedName>
</protein>
<comment type="catalytic activity">
    <reaction evidence="6">
        <text>a 2'-deoxyadenosine in DNA + S-adenosyl-L-methionine = an N(6)-methyl-2'-deoxyadenosine in DNA + S-adenosyl-L-homocysteine + H(+)</text>
        <dbReference type="Rhea" id="RHEA:15197"/>
        <dbReference type="Rhea" id="RHEA-COMP:12418"/>
        <dbReference type="Rhea" id="RHEA-COMP:12419"/>
        <dbReference type="ChEBI" id="CHEBI:15378"/>
        <dbReference type="ChEBI" id="CHEBI:57856"/>
        <dbReference type="ChEBI" id="CHEBI:59789"/>
        <dbReference type="ChEBI" id="CHEBI:90615"/>
        <dbReference type="ChEBI" id="CHEBI:90616"/>
        <dbReference type="EC" id="2.1.1.72"/>
    </reaction>
</comment>
<dbReference type="InterPro" id="IPR022749">
    <property type="entry name" value="D12N6_MeTrfase_N"/>
</dbReference>
<sequence>MAEQVMESKLWSITDILRGHMDANEYKSYMLSFIFYKYLSENVEKTVQEVGQDEEKLVREKIGYYIPKEYYFKSIIDKVNNDEYILDLLHTSLKAIEESINKDIKDPLNIFEDLDLETTKLGKTKEARNTIIGKVLLKLDEVDFRLEDTETDVLGDAYEYLIGMFAATAGKKGGEFYTPQTVSTILARIVSHGKETIKKAYDPTCGSGSLLLRISKETNVEEYRGQELNTTTYNLARMNLMLHNVPTTKFDIRQGNTLEEPQFLDERFDAIVSNPPYSAHWSSSKEYLKEDPRFNEYDKLAPKSKADYAFIQHMLYLLADDGIMTAVLPHGVLFRGSGEASIRKHIIEKNYLDAVIGLPANLFYGTGIPTMIYVMKKNRSLDEPVLFIDASEEFEKGKKQNILTDEHVDKIVDTYVNREEIERYSYLASMDEIIENDFNLNIPRYVDTFIPEPEIDLDEVHDEICRIDAEMEKIDKELLKYCNELGIKPPFPVKDDSYMTSTGEESKDDDGLDQWIN</sequence>
<feature type="domain" description="N6 adenine-specific DNA methyltransferase N-terminal" evidence="9">
    <location>
        <begin position="6"/>
        <end position="136"/>
    </location>
</feature>
<dbReference type="SUPFAM" id="SSF53335">
    <property type="entry name" value="S-adenosyl-L-methionine-dependent methyltransferases"/>
    <property type="match status" value="1"/>
</dbReference>
<dbReference type="GO" id="GO:0009007">
    <property type="term" value="F:site-specific DNA-methyltransferase (adenine-specific) activity"/>
    <property type="evidence" value="ECO:0007669"/>
    <property type="project" value="UniProtKB-EC"/>
</dbReference>
<organism evidence="10 11">
    <name type="scientific">Methanosphaera cuniculi</name>
    <dbReference type="NCBI Taxonomy" id="1077256"/>
    <lineage>
        <taxon>Archaea</taxon>
        <taxon>Methanobacteriati</taxon>
        <taxon>Methanobacteriota</taxon>
        <taxon>Methanomada group</taxon>
        <taxon>Methanobacteria</taxon>
        <taxon>Methanobacteriales</taxon>
        <taxon>Methanobacteriaceae</taxon>
        <taxon>Methanosphaera</taxon>
    </lineage>
</organism>
<keyword evidence="3 10" id="KW-0808">Transferase</keyword>
<dbReference type="Gene3D" id="1.20.1260.30">
    <property type="match status" value="1"/>
</dbReference>
<dbReference type="Gene3D" id="3.40.50.150">
    <property type="entry name" value="Vaccinia Virus protein VP39"/>
    <property type="match status" value="1"/>
</dbReference>
<evidence type="ECO:0000256" key="3">
    <source>
        <dbReference type="ARBA" id="ARBA00022679"/>
    </source>
</evidence>
<dbReference type="EMBL" id="LWMS01000031">
    <property type="protein sequence ID" value="PWL08126.1"/>
    <property type="molecule type" value="Genomic_DNA"/>
</dbReference>
<dbReference type="Pfam" id="PF12161">
    <property type="entry name" value="HsdM_N"/>
    <property type="match status" value="1"/>
</dbReference>
<dbReference type="InterPro" id="IPR003356">
    <property type="entry name" value="DNA_methylase_A-5"/>
</dbReference>
<dbReference type="PROSITE" id="PS00092">
    <property type="entry name" value="N6_MTASE"/>
    <property type="match status" value="1"/>
</dbReference>
<dbReference type="Pfam" id="PF02384">
    <property type="entry name" value="N6_Mtase"/>
    <property type="match status" value="1"/>
</dbReference>
<dbReference type="EC" id="2.1.1.72" evidence="1"/>
<evidence type="ECO:0000256" key="5">
    <source>
        <dbReference type="ARBA" id="ARBA00022747"/>
    </source>
</evidence>
<evidence type="ECO:0000313" key="10">
    <source>
        <dbReference type="EMBL" id="PWL08126.1"/>
    </source>
</evidence>
<dbReference type="InterPro" id="IPR029063">
    <property type="entry name" value="SAM-dependent_MTases_sf"/>
</dbReference>
<dbReference type="PRINTS" id="PR00507">
    <property type="entry name" value="N12N6MTFRASE"/>
</dbReference>
<dbReference type="OrthoDB" id="45790at2157"/>
<reference evidence="10 11" key="1">
    <citation type="submission" date="2016-04" db="EMBL/GenBank/DDBJ databases">
        <title>Genome sequence of Methanosphaera cuniculi DSM 4103.</title>
        <authorList>
            <person name="Poehlein A."/>
            <person name="Seedorf H."/>
            <person name="Daniel R."/>
        </authorList>
    </citation>
    <scope>NUCLEOTIDE SEQUENCE [LARGE SCALE GENOMIC DNA]</scope>
    <source>
        <strain evidence="10 11">DSM 4103</strain>
    </source>
</reference>
<dbReference type="PANTHER" id="PTHR42933">
    <property type="entry name" value="SLR6095 PROTEIN"/>
    <property type="match status" value="1"/>
</dbReference>
<dbReference type="InterPro" id="IPR002052">
    <property type="entry name" value="DNA_methylase_N6_adenine_CS"/>
</dbReference>
<feature type="region of interest" description="Disordered" evidence="7">
    <location>
        <begin position="493"/>
        <end position="517"/>
    </location>
</feature>
<keyword evidence="4" id="KW-0949">S-adenosyl-L-methionine</keyword>
<evidence type="ECO:0000256" key="4">
    <source>
        <dbReference type="ARBA" id="ARBA00022691"/>
    </source>
</evidence>
<comment type="caution">
    <text evidence="10">The sequence shown here is derived from an EMBL/GenBank/DDBJ whole genome shotgun (WGS) entry which is preliminary data.</text>
</comment>
<evidence type="ECO:0000256" key="6">
    <source>
        <dbReference type="ARBA" id="ARBA00047942"/>
    </source>
</evidence>
<dbReference type="InterPro" id="IPR004546">
    <property type="entry name" value="Restrct_endonuc_T1M"/>
</dbReference>
<dbReference type="InterPro" id="IPR038333">
    <property type="entry name" value="T1MK-like_N_sf"/>
</dbReference>
<evidence type="ECO:0000259" key="8">
    <source>
        <dbReference type="Pfam" id="PF02384"/>
    </source>
</evidence>
<proteinExistence type="predicted"/>
<evidence type="ECO:0000259" key="9">
    <source>
        <dbReference type="Pfam" id="PF12161"/>
    </source>
</evidence>